<proteinExistence type="predicted"/>
<evidence type="ECO:0000256" key="7">
    <source>
        <dbReference type="ARBA" id="ARBA00023008"/>
    </source>
</evidence>
<dbReference type="RefSeq" id="WP_057849159.1">
    <property type="nucleotide sequence ID" value="NZ_LLXX01000029.1"/>
</dbReference>
<evidence type="ECO:0000259" key="11">
    <source>
        <dbReference type="Pfam" id="PF04234"/>
    </source>
</evidence>
<dbReference type="InterPro" id="IPR008457">
    <property type="entry name" value="Cu-R_CopD_dom"/>
</dbReference>
<dbReference type="AlphaFoldDB" id="A0A0R3M301"/>
<keyword evidence="6 9" id="KW-1133">Transmembrane helix</keyword>
<feature type="domain" description="Copper resistance protein D" evidence="12">
    <location>
        <begin position="302"/>
        <end position="400"/>
    </location>
</feature>
<dbReference type="PANTHER" id="PTHR34820:SF4">
    <property type="entry name" value="INNER MEMBRANE PROTEIN YEBZ"/>
    <property type="match status" value="1"/>
</dbReference>
<dbReference type="GO" id="GO:0042597">
    <property type="term" value="C:periplasmic space"/>
    <property type="evidence" value="ECO:0007669"/>
    <property type="project" value="InterPro"/>
</dbReference>
<feature type="transmembrane region" description="Helical" evidence="9">
    <location>
        <begin position="205"/>
        <end position="225"/>
    </location>
</feature>
<dbReference type="Pfam" id="PF04234">
    <property type="entry name" value="CopC"/>
    <property type="match status" value="1"/>
</dbReference>
<dbReference type="Gene3D" id="2.60.40.1220">
    <property type="match status" value="1"/>
</dbReference>
<dbReference type="GO" id="GO:0005507">
    <property type="term" value="F:copper ion binding"/>
    <property type="evidence" value="ECO:0007669"/>
    <property type="project" value="InterPro"/>
</dbReference>
<evidence type="ECO:0000256" key="9">
    <source>
        <dbReference type="SAM" id="Phobius"/>
    </source>
</evidence>
<comment type="subcellular location">
    <subcellularLocation>
        <location evidence="1">Cell membrane</location>
        <topology evidence="1">Multi-pass membrane protein</topology>
    </subcellularLocation>
</comment>
<feature type="signal peptide" evidence="10">
    <location>
        <begin position="1"/>
        <end position="23"/>
    </location>
</feature>
<evidence type="ECO:0000256" key="5">
    <source>
        <dbReference type="ARBA" id="ARBA00022729"/>
    </source>
</evidence>
<feature type="domain" description="CopC" evidence="11">
    <location>
        <begin position="24"/>
        <end position="114"/>
    </location>
</feature>
<organism evidence="13 14">
    <name type="scientific">Bradyrhizobium valentinum</name>
    <dbReference type="NCBI Taxonomy" id="1518501"/>
    <lineage>
        <taxon>Bacteria</taxon>
        <taxon>Pseudomonadati</taxon>
        <taxon>Pseudomonadota</taxon>
        <taxon>Alphaproteobacteria</taxon>
        <taxon>Hyphomicrobiales</taxon>
        <taxon>Nitrobacteraceae</taxon>
        <taxon>Bradyrhizobium</taxon>
    </lineage>
</organism>
<feature type="transmembrane region" description="Helical" evidence="9">
    <location>
        <begin position="380"/>
        <end position="400"/>
    </location>
</feature>
<feature type="transmembrane region" description="Helical" evidence="9">
    <location>
        <begin position="237"/>
        <end position="259"/>
    </location>
</feature>
<feature type="transmembrane region" description="Helical" evidence="9">
    <location>
        <begin position="271"/>
        <end position="293"/>
    </location>
</feature>
<keyword evidence="2" id="KW-1003">Cell membrane</keyword>
<keyword evidence="4" id="KW-0479">Metal-binding</keyword>
<dbReference type="PANTHER" id="PTHR34820">
    <property type="entry name" value="INNER MEMBRANE PROTEIN YEBZ"/>
    <property type="match status" value="1"/>
</dbReference>
<evidence type="ECO:0000313" key="14">
    <source>
        <dbReference type="Proteomes" id="UP000051913"/>
    </source>
</evidence>
<dbReference type="SUPFAM" id="SSF81296">
    <property type="entry name" value="E set domains"/>
    <property type="match status" value="1"/>
</dbReference>
<comment type="caution">
    <text evidence="13">The sequence shown here is derived from an EMBL/GenBank/DDBJ whole genome shotgun (WGS) entry which is preliminary data.</text>
</comment>
<evidence type="ECO:0000256" key="2">
    <source>
        <dbReference type="ARBA" id="ARBA00022475"/>
    </source>
</evidence>
<evidence type="ECO:0000256" key="4">
    <source>
        <dbReference type="ARBA" id="ARBA00022723"/>
    </source>
</evidence>
<gene>
    <name evidence="13" type="ORF">CP49_08090</name>
</gene>
<dbReference type="GO" id="GO:0005886">
    <property type="term" value="C:plasma membrane"/>
    <property type="evidence" value="ECO:0007669"/>
    <property type="project" value="UniProtKB-SubCell"/>
</dbReference>
<evidence type="ECO:0000259" key="12">
    <source>
        <dbReference type="Pfam" id="PF05425"/>
    </source>
</evidence>
<dbReference type="InterPro" id="IPR032694">
    <property type="entry name" value="CopC/D"/>
</dbReference>
<keyword evidence="7" id="KW-0186">Copper</keyword>
<evidence type="ECO:0000313" key="13">
    <source>
        <dbReference type="EMBL" id="KRR12383.1"/>
    </source>
</evidence>
<feature type="chain" id="PRO_5006443595" evidence="10">
    <location>
        <begin position="24"/>
        <end position="521"/>
    </location>
</feature>
<evidence type="ECO:0000256" key="1">
    <source>
        <dbReference type="ARBA" id="ARBA00004651"/>
    </source>
</evidence>
<evidence type="ECO:0000256" key="10">
    <source>
        <dbReference type="SAM" id="SignalP"/>
    </source>
</evidence>
<accession>A0A0R3M301</accession>
<dbReference type="Proteomes" id="UP000051913">
    <property type="component" value="Unassembled WGS sequence"/>
</dbReference>
<dbReference type="EMBL" id="LLXX01000029">
    <property type="protein sequence ID" value="KRR12383.1"/>
    <property type="molecule type" value="Genomic_DNA"/>
</dbReference>
<feature type="transmembrane region" description="Helical" evidence="9">
    <location>
        <begin position="305"/>
        <end position="328"/>
    </location>
</feature>
<evidence type="ECO:0000256" key="6">
    <source>
        <dbReference type="ARBA" id="ARBA00022989"/>
    </source>
</evidence>
<dbReference type="GO" id="GO:0046688">
    <property type="term" value="P:response to copper ion"/>
    <property type="evidence" value="ECO:0007669"/>
    <property type="project" value="InterPro"/>
</dbReference>
<sequence>MARLLAGLAALLTALCFASDVWAHATLVSAEPADGSVLAQPPKMVQLHFNESVTPAVIGLIDASGKAREVATRAVGQSVLMVLPDDLPQGTQIVSYRVVSQDGHPVAGSLVFSIGAVTGAATPSRDGLVSSLIWLARIGVYLGLFVGVGGAFFAAWIEQGPSGGKAILGALYVGLISAIASLGLQGIDLLNLPVSNLLTIAPWKAALSTSLGPSVLIAIAAMVIARLGWQGPSIRSAWIRSAIAMVGVGLSLAASGHAATASPQWLTRPLLFLHGLSVTFWVGALAPLAAMALQRDSALLWALRTFSSLAVWVVGVVVLAGVVLAVIQLESFRALIETKYGIILSIKLVLVAGLLALAALNRYRLTPAVMRNYENTRPLLQSILAECVLVVAIFAVVAGWRFTPPPRALAAAAKAPLAVHIHTDTAMFQVLISPGRVGVDNFVLQLMNGDASPLNAKEATLTLSLPERGIEPIERNATLGPDGYWHVTNVPLPLRGRWHMRIEALVTDFRKVTLEDDFELR</sequence>
<feature type="transmembrane region" description="Helical" evidence="9">
    <location>
        <begin position="132"/>
        <end position="154"/>
    </location>
</feature>
<protein>
    <submittedName>
        <fullName evidence="13">Copper-binding protein</fullName>
    </submittedName>
</protein>
<keyword evidence="14" id="KW-1185">Reference proteome</keyword>
<keyword evidence="5 10" id="KW-0732">Signal</keyword>
<keyword evidence="3 9" id="KW-0812">Transmembrane</keyword>
<dbReference type="InterPro" id="IPR007348">
    <property type="entry name" value="CopC_dom"/>
</dbReference>
<feature type="transmembrane region" description="Helical" evidence="9">
    <location>
        <begin position="340"/>
        <end position="360"/>
    </location>
</feature>
<feature type="transmembrane region" description="Helical" evidence="9">
    <location>
        <begin position="166"/>
        <end position="185"/>
    </location>
</feature>
<dbReference type="GO" id="GO:0006825">
    <property type="term" value="P:copper ion transport"/>
    <property type="evidence" value="ECO:0007669"/>
    <property type="project" value="InterPro"/>
</dbReference>
<evidence type="ECO:0000256" key="3">
    <source>
        <dbReference type="ARBA" id="ARBA00022692"/>
    </source>
</evidence>
<dbReference type="InterPro" id="IPR014755">
    <property type="entry name" value="Cu-Rt/internalin_Ig-like"/>
</dbReference>
<reference evidence="13 14" key="1">
    <citation type="submission" date="2014-03" db="EMBL/GenBank/DDBJ databases">
        <title>Bradyrhizobium valentinum sp. nov., isolated from effective nodules of Lupinus mariae-josephae, a lupine endemic of basic-lime soils in Eastern Spain.</title>
        <authorList>
            <person name="Duran D."/>
            <person name="Rey L."/>
            <person name="Navarro A."/>
            <person name="Busquets A."/>
            <person name="Imperial J."/>
            <person name="Ruiz-Argueso T."/>
        </authorList>
    </citation>
    <scope>NUCLEOTIDE SEQUENCE [LARGE SCALE GENOMIC DNA]</scope>
    <source>
        <strain evidence="13 14">LmjM3</strain>
    </source>
</reference>
<dbReference type="InterPro" id="IPR014756">
    <property type="entry name" value="Ig_E-set"/>
</dbReference>
<dbReference type="Pfam" id="PF05425">
    <property type="entry name" value="CopD"/>
    <property type="match status" value="1"/>
</dbReference>
<evidence type="ECO:0000256" key="8">
    <source>
        <dbReference type="ARBA" id="ARBA00023136"/>
    </source>
</evidence>
<name>A0A0R3M301_9BRAD</name>
<keyword evidence="8 9" id="KW-0472">Membrane</keyword>